<feature type="compositionally biased region" description="Low complexity" evidence="1">
    <location>
        <begin position="132"/>
        <end position="141"/>
    </location>
</feature>
<protein>
    <submittedName>
        <fullName evidence="2">Uncharacterized protein</fullName>
    </submittedName>
</protein>
<evidence type="ECO:0000313" key="2">
    <source>
        <dbReference type="EMBL" id="TKW21679.1"/>
    </source>
</evidence>
<dbReference type="Proteomes" id="UP000298652">
    <property type="component" value="Chromosome 4"/>
</dbReference>
<evidence type="ECO:0000313" key="3">
    <source>
        <dbReference type="Proteomes" id="UP000298652"/>
    </source>
</evidence>
<name>A0A4U6V4A8_SETVI</name>
<evidence type="ECO:0000256" key="1">
    <source>
        <dbReference type="SAM" id="MobiDB-lite"/>
    </source>
</evidence>
<feature type="region of interest" description="Disordered" evidence="1">
    <location>
        <begin position="125"/>
        <end position="149"/>
    </location>
</feature>
<proteinExistence type="predicted"/>
<organism evidence="2 3">
    <name type="scientific">Setaria viridis</name>
    <name type="common">Green bristlegrass</name>
    <name type="synonym">Setaria italica subsp. viridis</name>
    <dbReference type="NCBI Taxonomy" id="4556"/>
    <lineage>
        <taxon>Eukaryota</taxon>
        <taxon>Viridiplantae</taxon>
        <taxon>Streptophyta</taxon>
        <taxon>Embryophyta</taxon>
        <taxon>Tracheophyta</taxon>
        <taxon>Spermatophyta</taxon>
        <taxon>Magnoliopsida</taxon>
        <taxon>Liliopsida</taxon>
        <taxon>Poales</taxon>
        <taxon>Poaceae</taxon>
        <taxon>PACMAD clade</taxon>
        <taxon>Panicoideae</taxon>
        <taxon>Panicodae</taxon>
        <taxon>Paniceae</taxon>
        <taxon>Cenchrinae</taxon>
        <taxon>Setaria</taxon>
    </lineage>
</organism>
<reference evidence="2" key="1">
    <citation type="submission" date="2019-03" db="EMBL/GenBank/DDBJ databases">
        <title>WGS assembly of Setaria viridis.</title>
        <authorList>
            <person name="Huang P."/>
            <person name="Jenkins J."/>
            <person name="Grimwood J."/>
            <person name="Barry K."/>
            <person name="Healey A."/>
            <person name="Mamidi S."/>
            <person name="Sreedasyam A."/>
            <person name="Shu S."/>
            <person name="Feldman M."/>
            <person name="Wu J."/>
            <person name="Yu Y."/>
            <person name="Chen C."/>
            <person name="Johnson J."/>
            <person name="Rokhsar D."/>
            <person name="Baxter I."/>
            <person name="Schmutz J."/>
            <person name="Brutnell T."/>
            <person name="Kellogg E."/>
        </authorList>
    </citation>
    <scope>NUCLEOTIDE SEQUENCE [LARGE SCALE GENOMIC DNA]</scope>
</reference>
<dbReference type="Gramene" id="TKW21679">
    <property type="protein sequence ID" value="TKW21679"/>
    <property type="gene ID" value="SEVIR_4G136100v2"/>
</dbReference>
<gene>
    <name evidence="2" type="ORF">SEVIR_4G136100v2</name>
</gene>
<keyword evidence="3" id="KW-1185">Reference proteome</keyword>
<accession>A0A4U6V4A8</accession>
<feature type="region of interest" description="Disordered" evidence="1">
    <location>
        <begin position="96"/>
        <end position="115"/>
    </location>
</feature>
<dbReference type="AlphaFoldDB" id="A0A4U6V4A8"/>
<feature type="compositionally biased region" description="Basic and acidic residues" evidence="1">
    <location>
        <begin position="103"/>
        <end position="115"/>
    </location>
</feature>
<dbReference type="EMBL" id="CM016555">
    <property type="protein sequence ID" value="TKW21679.1"/>
    <property type="molecule type" value="Genomic_DNA"/>
</dbReference>
<sequence>MVEEADIPTLIVVVRKQAPSDATGHHPPRALLAAAYRSLCKNGFAALAITGDGLGSLGFGGWGLGAVMSGAKEKVGGGDRPGGGCRLRAVRPGGDGAAGWLVEDPRAGGGGDKEQRLGRVGEEVAAGGGRSGIASRSPPAAAGGGGRQGGVVQCCAV</sequence>